<keyword evidence="2" id="KW-1185">Reference proteome</keyword>
<name>R9P081_PSEHS</name>
<organism evidence="1 2">
    <name type="scientific">Pseudozyma hubeiensis (strain SY62)</name>
    <name type="common">Yeast</name>
    <dbReference type="NCBI Taxonomy" id="1305764"/>
    <lineage>
        <taxon>Eukaryota</taxon>
        <taxon>Fungi</taxon>
        <taxon>Dikarya</taxon>
        <taxon>Basidiomycota</taxon>
        <taxon>Ustilaginomycotina</taxon>
        <taxon>Ustilaginomycetes</taxon>
        <taxon>Ustilaginales</taxon>
        <taxon>Ustilaginaceae</taxon>
        <taxon>Pseudozyma</taxon>
    </lineage>
</organism>
<evidence type="ECO:0000313" key="2">
    <source>
        <dbReference type="Proteomes" id="UP000014071"/>
    </source>
</evidence>
<evidence type="ECO:0000313" key="1">
    <source>
        <dbReference type="EMBL" id="GAC94407.1"/>
    </source>
</evidence>
<proteinExistence type="predicted"/>
<dbReference type="RefSeq" id="XP_012187994.1">
    <property type="nucleotide sequence ID" value="XM_012332604.1"/>
</dbReference>
<sequence length="114" mass="12582">MPIDRVNRTSLQLCAAVADDVPAQVIGTSIAPLRAVRSVWSCSSSYRRVCALCCHSFLVVSDLHTACAALLHRIFYGLSAKVPFRCADDLVWLMYASPNVTLEQEQPLRLANVF</sequence>
<accession>R9P081</accession>
<gene>
    <name evidence="1" type="ORF">PHSY_001978</name>
</gene>
<protein>
    <submittedName>
        <fullName evidence="1">Uncharacterized protein</fullName>
    </submittedName>
</protein>
<dbReference type="HOGENOM" id="CLU_2122137_0_0_1"/>
<reference evidence="2" key="1">
    <citation type="journal article" date="2013" name="Genome Announc.">
        <title>Draft genome sequence of the basidiomycetous yeast-like fungus Pseudozyma hubeiensis SY62, which produces an abundant amount of the biosurfactant mannosylerythritol lipids.</title>
        <authorList>
            <person name="Konishi M."/>
            <person name="Hatada Y."/>
            <person name="Horiuchi J."/>
        </authorList>
    </citation>
    <scope>NUCLEOTIDE SEQUENCE [LARGE SCALE GENOMIC DNA]</scope>
    <source>
        <strain evidence="2">SY62</strain>
    </source>
</reference>
<dbReference type="EMBL" id="DF238784">
    <property type="protein sequence ID" value="GAC94407.1"/>
    <property type="molecule type" value="Genomic_DNA"/>
</dbReference>
<dbReference type="AlphaFoldDB" id="R9P081"/>
<dbReference type="Proteomes" id="UP000014071">
    <property type="component" value="Unassembled WGS sequence"/>
</dbReference>
<dbReference type="GeneID" id="24107273"/>